<evidence type="ECO:0000256" key="2">
    <source>
        <dbReference type="SAM" id="Phobius"/>
    </source>
</evidence>
<sequence>MRLSTYSPTSLQVVALSTHCSVYSKRKRCIDILGALLGLSITSILFFPIVLAIKLDTPGPIFYTQQRCGLKGKRFRILKFRSMVTNAEQIKHLVKNEADGHIFKNRNDPRITRVGQFLRKTSLDELPQFFNVLQGDMSLVGTRPPTSDEVEQYSSFHFQRLNIKPGMTGEWQVYGRSNVENFDEIVRMDLNYQRKWSVGYDLLLLLKTIFVVVGKRGAY</sequence>
<gene>
    <name evidence="4" type="ORF">IXB50_04735</name>
</gene>
<evidence type="ECO:0000313" key="4">
    <source>
        <dbReference type="EMBL" id="MBT9314725.1"/>
    </source>
</evidence>
<keyword evidence="2" id="KW-0472">Membrane</keyword>
<reference evidence="4" key="1">
    <citation type="submission" date="2020-11" db="EMBL/GenBank/DDBJ databases">
        <authorList>
            <person name="Konstantinou D."/>
            <person name="Gkelis S."/>
            <person name="Popin R."/>
            <person name="Fewer D."/>
            <person name="Sivonen K."/>
        </authorList>
    </citation>
    <scope>NUCLEOTIDE SEQUENCE</scope>
    <source>
        <strain evidence="4">TAU-MAC 1115</strain>
    </source>
</reference>
<protein>
    <submittedName>
        <fullName evidence="4">Sugar transferase</fullName>
    </submittedName>
</protein>
<keyword evidence="2" id="KW-1133">Transmembrane helix</keyword>
<feature type="domain" description="Bacterial sugar transferase" evidence="3">
    <location>
        <begin position="27"/>
        <end position="213"/>
    </location>
</feature>
<accession>A0A947GG57</accession>
<keyword evidence="2" id="KW-0812">Transmembrane</keyword>
<dbReference type="EMBL" id="JADOES010000006">
    <property type="protein sequence ID" value="MBT9314725.1"/>
    <property type="molecule type" value="Genomic_DNA"/>
</dbReference>
<evidence type="ECO:0000313" key="5">
    <source>
        <dbReference type="Proteomes" id="UP000717364"/>
    </source>
</evidence>
<keyword evidence="4" id="KW-0808">Transferase</keyword>
<evidence type="ECO:0000259" key="3">
    <source>
        <dbReference type="Pfam" id="PF02397"/>
    </source>
</evidence>
<comment type="caution">
    <text evidence="4">The sequence shown here is derived from an EMBL/GenBank/DDBJ whole genome shotgun (WGS) entry which is preliminary data.</text>
</comment>
<dbReference type="Pfam" id="PF02397">
    <property type="entry name" value="Bac_transf"/>
    <property type="match status" value="1"/>
</dbReference>
<reference evidence="4" key="2">
    <citation type="journal article" date="2021" name="Mar. Drugs">
        <title>Genome Reduction and Secondary Metabolism of the Marine Sponge-Associated Cyanobacterium Leptothoe.</title>
        <authorList>
            <person name="Konstantinou D."/>
            <person name="Popin R.V."/>
            <person name="Fewer D.P."/>
            <person name="Sivonen K."/>
            <person name="Gkelis S."/>
        </authorList>
    </citation>
    <scope>NUCLEOTIDE SEQUENCE</scope>
    <source>
        <strain evidence="4">TAU-MAC 1115</strain>
    </source>
</reference>
<feature type="transmembrane region" description="Helical" evidence="2">
    <location>
        <begin position="32"/>
        <end position="53"/>
    </location>
</feature>
<dbReference type="GO" id="GO:0016780">
    <property type="term" value="F:phosphotransferase activity, for other substituted phosphate groups"/>
    <property type="evidence" value="ECO:0007669"/>
    <property type="project" value="TreeGrafter"/>
</dbReference>
<dbReference type="AlphaFoldDB" id="A0A947GG57"/>
<dbReference type="RefSeq" id="WP_215607799.1">
    <property type="nucleotide sequence ID" value="NZ_JADOES010000006.1"/>
</dbReference>
<dbReference type="Proteomes" id="UP000717364">
    <property type="component" value="Unassembled WGS sequence"/>
</dbReference>
<dbReference type="PANTHER" id="PTHR30576:SF10">
    <property type="entry name" value="SLL5057 PROTEIN"/>
    <property type="match status" value="1"/>
</dbReference>
<name>A0A947GG57_9CYAN</name>
<dbReference type="PANTHER" id="PTHR30576">
    <property type="entry name" value="COLANIC BIOSYNTHESIS UDP-GLUCOSE LIPID CARRIER TRANSFERASE"/>
    <property type="match status" value="1"/>
</dbReference>
<keyword evidence="5" id="KW-1185">Reference proteome</keyword>
<dbReference type="InterPro" id="IPR003362">
    <property type="entry name" value="Bact_transf"/>
</dbReference>
<organism evidence="4 5">
    <name type="scientific">Leptothoe spongobia TAU-MAC 1115</name>
    <dbReference type="NCBI Taxonomy" id="1967444"/>
    <lineage>
        <taxon>Bacteria</taxon>
        <taxon>Bacillati</taxon>
        <taxon>Cyanobacteriota</taxon>
        <taxon>Cyanophyceae</taxon>
        <taxon>Nodosilineales</taxon>
        <taxon>Cymatolegaceae</taxon>
        <taxon>Leptothoe</taxon>
        <taxon>Leptothoe spongobia</taxon>
    </lineage>
</organism>
<comment type="similarity">
    <text evidence="1">Belongs to the bacterial sugar transferase family.</text>
</comment>
<proteinExistence type="inferred from homology"/>
<evidence type="ECO:0000256" key="1">
    <source>
        <dbReference type="ARBA" id="ARBA00006464"/>
    </source>
</evidence>